<comment type="caution">
    <text evidence="1">The sequence shown here is derived from an EMBL/GenBank/DDBJ whole genome shotgun (WGS) entry which is preliminary data.</text>
</comment>
<reference evidence="1" key="1">
    <citation type="submission" date="2021-05" db="EMBL/GenBank/DDBJ databases">
        <authorList>
            <person name="Pan Q."/>
            <person name="Jouanno E."/>
            <person name="Zahm M."/>
            <person name="Klopp C."/>
            <person name="Cabau C."/>
            <person name="Louis A."/>
            <person name="Berthelot C."/>
            <person name="Parey E."/>
            <person name="Roest Crollius H."/>
            <person name="Montfort J."/>
            <person name="Robinson-Rechavi M."/>
            <person name="Bouchez O."/>
            <person name="Lampietro C."/>
            <person name="Lopez Roques C."/>
            <person name="Donnadieu C."/>
            <person name="Postlethwait J."/>
            <person name="Bobe J."/>
            <person name="Dillon D."/>
            <person name="Chandos A."/>
            <person name="von Hippel F."/>
            <person name="Guiguen Y."/>
        </authorList>
    </citation>
    <scope>NUCLEOTIDE SEQUENCE</scope>
    <source>
        <strain evidence="1">YG-Jan2019</strain>
    </source>
</reference>
<evidence type="ECO:0000313" key="1">
    <source>
        <dbReference type="EMBL" id="KAJ7993288.1"/>
    </source>
</evidence>
<proteinExistence type="predicted"/>
<dbReference type="Proteomes" id="UP001157502">
    <property type="component" value="Chromosome 24"/>
</dbReference>
<protein>
    <submittedName>
        <fullName evidence="1">Uncharacterized protein</fullName>
    </submittedName>
</protein>
<dbReference type="EMBL" id="CM055751">
    <property type="protein sequence ID" value="KAJ7993288.1"/>
    <property type="molecule type" value="Genomic_DNA"/>
</dbReference>
<evidence type="ECO:0000313" key="2">
    <source>
        <dbReference type="Proteomes" id="UP001157502"/>
    </source>
</evidence>
<keyword evidence="2" id="KW-1185">Reference proteome</keyword>
<sequence length="182" mass="20168">MPKARERHAKKFQTCCRFGRAEMQRVRLVKRTSKLSHRVVERGQDKMFSAGLLFVLPLPPHQRLSFLCELLAVSLELRFQRTGTSSREAHRQKMGTSLSRTCRVKSVCSSCRSMVDLSGLGTVAAAVRCADAAKRDSPICLRVSCPRPRAGTSQLAWRDQKPTLLAGGASVGFKQGQIHCNA</sequence>
<gene>
    <name evidence="1" type="ORF">DPEC_G00270880</name>
</gene>
<accession>A0ACC2FPQ8</accession>
<organism evidence="1 2">
    <name type="scientific">Dallia pectoralis</name>
    <name type="common">Alaska blackfish</name>
    <dbReference type="NCBI Taxonomy" id="75939"/>
    <lineage>
        <taxon>Eukaryota</taxon>
        <taxon>Metazoa</taxon>
        <taxon>Chordata</taxon>
        <taxon>Craniata</taxon>
        <taxon>Vertebrata</taxon>
        <taxon>Euteleostomi</taxon>
        <taxon>Actinopterygii</taxon>
        <taxon>Neopterygii</taxon>
        <taxon>Teleostei</taxon>
        <taxon>Protacanthopterygii</taxon>
        <taxon>Esociformes</taxon>
        <taxon>Umbridae</taxon>
        <taxon>Dallia</taxon>
    </lineage>
</organism>
<name>A0ACC2FPQ8_DALPE</name>